<evidence type="ECO:0000313" key="5">
    <source>
        <dbReference type="Proteomes" id="UP000398389"/>
    </source>
</evidence>
<dbReference type="RefSeq" id="XP_031852266.1">
    <property type="nucleotide sequence ID" value="XM_031996375.1"/>
</dbReference>
<dbReference type="OrthoDB" id="2735536at2759"/>
<dbReference type="InterPro" id="IPR001509">
    <property type="entry name" value="Epimerase_deHydtase"/>
</dbReference>
<dbReference type="GeneID" id="43580475"/>
<name>A0A5E8B7F1_9ASCO</name>
<evidence type="ECO:0000313" key="4">
    <source>
        <dbReference type="EMBL" id="VVT47323.1"/>
    </source>
</evidence>
<organism evidence="4 5">
    <name type="scientific">Magnusiomyces paraingens</name>
    <dbReference type="NCBI Taxonomy" id="2606893"/>
    <lineage>
        <taxon>Eukaryota</taxon>
        <taxon>Fungi</taxon>
        <taxon>Dikarya</taxon>
        <taxon>Ascomycota</taxon>
        <taxon>Saccharomycotina</taxon>
        <taxon>Dipodascomycetes</taxon>
        <taxon>Dipodascales</taxon>
        <taxon>Dipodascaceae</taxon>
        <taxon>Magnusiomyces</taxon>
    </lineage>
</organism>
<dbReference type="CDD" id="cd05227">
    <property type="entry name" value="AR_SDR_e"/>
    <property type="match status" value="1"/>
</dbReference>
<proteinExistence type="inferred from homology"/>
<evidence type="ECO:0000259" key="3">
    <source>
        <dbReference type="Pfam" id="PF01370"/>
    </source>
</evidence>
<dbReference type="Gene3D" id="3.40.50.720">
    <property type="entry name" value="NAD(P)-binding Rossmann-like Domain"/>
    <property type="match status" value="1"/>
</dbReference>
<dbReference type="FunFam" id="3.40.50.720:FF:000191">
    <property type="entry name" value="Methylglyoxal reductase (NADPH-dependent)"/>
    <property type="match status" value="1"/>
</dbReference>
<dbReference type="AlphaFoldDB" id="A0A5E8B7F1"/>
<dbReference type="PANTHER" id="PTHR10366:SF564">
    <property type="entry name" value="STEROL-4-ALPHA-CARBOXYLATE 3-DEHYDROGENASE, DECARBOXYLATING"/>
    <property type="match status" value="1"/>
</dbReference>
<comment type="similarity">
    <text evidence="2">Belongs to the NAD(P)-dependent epimerase/dehydratase family. Dihydroflavonol-4-reductase subfamily.</text>
</comment>
<protein>
    <recommendedName>
        <fullName evidence="3">NAD-dependent epimerase/dehydratase domain-containing protein</fullName>
    </recommendedName>
</protein>
<keyword evidence="5" id="KW-1185">Reference proteome</keyword>
<reference evidence="4 5" key="1">
    <citation type="submission" date="2019-09" db="EMBL/GenBank/DDBJ databases">
        <authorList>
            <person name="Brejova B."/>
        </authorList>
    </citation>
    <scope>NUCLEOTIDE SEQUENCE [LARGE SCALE GENOMIC DNA]</scope>
</reference>
<gene>
    <name evidence="4" type="ORF">SAPINGB_P001654</name>
</gene>
<dbReference type="EMBL" id="CABVLU010000001">
    <property type="protein sequence ID" value="VVT47323.1"/>
    <property type="molecule type" value="Genomic_DNA"/>
</dbReference>
<dbReference type="InterPro" id="IPR050425">
    <property type="entry name" value="NAD(P)_dehydrat-like"/>
</dbReference>
<sequence length="346" mass="38660">MTKHEHVLLSGASGFVATHILDLLLKRNYKVTATVRSQKKADYLLKKFEGLPLKTVIVEDISNPDAFDSVFQNDHSITAVIHAASPVFFPEADGAKLVIEPAIKGTNNILKSIKQFAPQVTRVVVTSSYVSILQVFKKNDPTFIHNEETWSDVTYELAETENKELAYFGSKKFAEKALWKFIEEEKPNFTATTIHPPFIFGPLIQDVQTPEQINGSNSLLFGSVVKSKANDTEGDYTEDILPSIDVRDVALAHVLALENDDLAGRRLLVSNEDFSTQSVLDIVNKNVPYFKGKIAIGQPGTGLKNLNKFSKLDNHVTNDLLKIKYRPFEETITDTFKSFEKILEGN</sequence>
<accession>A0A5E8B7F1</accession>
<dbReference type="Proteomes" id="UP000398389">
    <property type="component" value="Unassembled WGS sequence"/>
</dbReference>
<evidence type="ECO:0000256" key="2">
    <source>
        <dbReference type="ARBA" id="ARBA00023445"/>
    </source>
</evidence>
<dbReference type="GO" id="GO:0016616">
    <property type="term" value="F:oxidoreductase activity, acting on the CH-OH group of donors, NAD or NADP as acceptor"/>
    <property type="evidence" value="ECO:0007669"/>
    <property type="project" value="TreeGrafter"/>
</dbReference>
<dbReference type="InterPro" id="IPR036291">
    <property type="entry name" value="NAD(P)-bd_dom_sf"/>
</dbReference>
<dbReference type="Pfam" id="PF01370">
    <property type="entry name" value="Epimerase"/>
    <property type="match status" value="1"/>
</dbReference>
<keyword evidence="1" id="KW-0560">Oxidoreductase</keyword>
<evidence type="ECO:0000256" key="1">
    <source>
        <dbReference type="ARBA" id="ARBA00023002"/>
    </source>
</evidence>
<dbReference type="SUPFAM" id="SSF51735">
    <property type="entry name" value="NAD(P)-binding Rossmann-fold domains"/>
    <property type="match status" value="1"/>
</dbReference>
<feature type="domain" description="NAD-dependent epimerase/dehydratase" evidence="3">
    <location>
        <begin position="7"/>
        <end position="261"/>
    </location>
</feature>
<dbReference type="PANTHER" id="PTHR10366">
    <property type="entry name" value="NAD DEPENDENT EPIMERASE/DEHYDRATASE"/>
    <property type="match status" value="1"/>
</dbReference>